<dbReference type="GO" id="GO:0055085">
    <property type="term" value="P:transmembrane transport"/>
    <property type="evidence" value="ECO:0007669"/>
    <property type="project" value="InterPro"/>
</dbReference>
<dbReference type="GO" id="GO:0005886">
    <property type="term" value="C:plasma membrane"/>
    <property type="evidence" value="ECO:0007669"/>
    <property type="project" value="UniProtKB-SubCell"/>
</dbReference>
<comment type="subcellular location">
    <subcellularLocation>
        <location evidence="1 7">Cell membrane</location>
        <topology evidence="1 7">Multi-pass membrane protein</topology>
    </subcellularLocation>
</comment>
<sequence>MFFIRRFIVRLGSMVATLAVMSFLIFFLVELMPGDVAQMVLGQNSTPEGLASLRESMGLNDPFLVRYWRWFSGLLQGDLGESLYMRGVAINSILWRKVGHSLVLAITALLFYVPLSIFFGVVAGVRAGKLSDQIISFFGLATMALPEFVSGVLFITLFSVKLKILPITSVIPIGESLWGNLNILILPALSITIVMFGYVSRMQRSSMIQVMDSDYVRAATLKGLPRRYVIFRHALKNALLPTITIIGMNMGWLFGGLIVVETLFGFPGLGSLTMSAIKTRDVPLIEACVLFITFIFVVSTLITDTLYGVLNPRVRLAKGVD</sequence>
<dbReference type="Pfam" id="PF00528">
    <property type="entry name" value="BPD_transp_1"/>
    <property type="match status" value="1"/>
</dbReference>
<comment type="caution">
    <text evidence="9">The sequence shown here is derived from an EMBL/GenBank/DDBJ whole genome shotgun (WGS) entry which is preliminary data.</text>
</comment>
<dbReference type="EMBL" id="JAQQAL010000021">
    <property type="protein sequence ID" value="MDC7226954.1"/>
    <property type="molecule type" value="Genomic_DNA"/>
</dbReference>
<evidence type="ECO:0000256" key="7">
    <source>
        <dbReference type="RuleBase" id="RU363032"/>
    </source>
</evidence>
<dbReference type="InterPro" id="IPR000515">
    <property type="entry name" value="MetI-like"/>
</dbReference>
<dbReference type="SUPFAM" id="SSF161098">
    <property type="entry name" value="MetI-like"/>
    <property type="match status" value="1"/>
</dbReference>
<organism evidence="9 10">
    <name type="scientific">Candidatus Thalassospirochaeta sargassi</name>
    <dbReference type="NCBI Taxonomy" id="3119039"/>
    <lineage>
        <taxon>Bacteria</taxon>
        <taxon>Pseudomonadati</taxon>
        <taxon>Spirochaetota</taxon>
        <taxon>Spirochaetia</taxon>
        <taxon>Spirochaetales</taxon>
        <taxon>Spirochaetaceae</taxon>
        <taxon>Candidatus Thalassospirochaeta</taxon>
    </lineage>
</organism>
<keyword evidence="2 7" id="KW-0813">Transport</keyword>
<dbReference type="CDD" id="cd06261">
    <property type="entry name" value="TM_PBP2"/>
    <property type="match status" value="1"/>
</dbReference>
<keyword evidence="4 7" id="KW-0812">Transmembrane</keyword>
<comment type="similarity">
    <text evidence="7">Belongs to the binding-protein-dependent transport system permease family.</text>
</comment>
<accession>A0AAJ1MNX0</accession>
<keyword evidence="3" id="KW-1003">Cell membrane</keyword>
<evidence type="ECO:0000259" key="8">
    <source>
        <dbReference type="PROSITE" id="PS50928"/>
    </source>
</evidence>
<dbReference type="PROSITE" id="PS50928">
    <property type="entry name" value="ABC_TM1"/>
    <property type="match status" value="1"/>
</dbReference>
<protein>
    <submittedName>
        <fullName evidence="9">ABC transporter permease</fullName>
    </submittedName>
</protein>
<dbReference type="PANTHER" id="PTHR43163:SF6">
    <property type="entry name" value="DIPEPTIDE TRANSPORT SYSTEM PERMEASE PROTEIN DPPB-RELATED"/>
    <property type="match status" value="1"/>
</dbReference>
<feature type="transmembrane region" description="Helical" evidence="7">
    <location>
        <begin position="102"/>
        <end position="125"/>
    </location>
</feature>
<feature type="domain" description="ABC transmembrane type-1" evidence="8">
    <location>
        <begin position="98"/>
        <end position="303"/>
    </location>
</feature>
<keyword evidence="6 7" id="KW-0472">Membrane</keyword>
<dbReference type="PANTHER" id="PTHR43163">
    <property type="entry name" value="DIPEPTIDE TRANSPORT SYSTEM PERMEASE PROTEIN DPPB-RELATED"/>
    <property type="match status" value="1"/>
</dbReference>
<evidence type="ECO:0000313" key="9">
    <source>
        <dbReference type="EMBL" id="MDC7226954.1"/>
    </source>
</evidence>
<feature type="transmembrane region" description="Helical" evidence="7">
    <location>
        <begin position="178"/>
        <end position="199"/>
    </location>
</feature>
<dbReference type="Pfam" id="PF19300">
    <property type="entry name" value="BPD_transp_1_N"/>
    <property type="match status" value="1"/>
</dbReference>
<name>A0AAJ1MNX0_9SPIO</name>
<feature type="transmembrane region" description="Helical" evidence="7">
    <location>
        <begin position="7"/>
        <end position="29"/>
    </location>
</feature>
<evidence type="ECO:0000256" key="1">
    <source>
        <dbReference type="ARBA" id="ARBA00004651"/>
    </source>
</evidence>
<feature type="transmembrane region" description="Helical" evidence="7">
    <location>
        <begin position="284"/>
        <end position="310"/>
    </location>
</feature>
<evidence type="ECO:0000256" key="3">
    <source>
        <dbReference type="ARBA" id="ARBA00022475"/>
    </source>
</evidence>
<evidence type="ECO:0000256" key="6">
    <source>
        <dbReference type="ARBA" id="ARBA00023136"/>
    </source>
</evidence>
<dbReference type="Proteomes" id="UP001221217">
    <property type="component" value="Unassembled WGS sequence"/>
</dbReference>
<gene>
    <name evidence="9" type="ORF">PQJ61_09340</name>
</gene>
<reference evidence="9 10" key="1">
    <citation type="submission" date="2022-12" db="EMBL/GenBank/DDBJ databases">
        <title>Metagenome assembled genome from gulf of manar.</title>
        <authorList>
            <person name="Kohli P."/>
            <person name="Pk S."/>
            <person name="Venkata Ramana C."/>
            <person name="Sasikala C."/>
        </authorList>
    </citation>
    <scope>NUCLEOTIDE SEQUENCE [LARGE SCALE GENOMIC DNA]</scope>
    <source>
        <strain evidence="9">JB008</strain>
    </source>
</reference>
<evidence type="ECO:0000256" key="2">
    <source>
        <dbReference type="ARBA" id="ARBA00022448"/>
    </source>
</evidence>
<proteinExistence type="inferred from homology"/>
<evidence type="ECO:0000256" key="5">
    <source>
        <dbReference type="ARBA" id="ARBA00022989"/>
    </source>
</evidence>
<keyword evidence="5 7" id="KW-1133">Transmembrane helix</keyword>
<dbReference type="AlphaFoldDB" id="A0AAJ1MNX0"/>
<dbReference type="InterPro" id="IPR035906">
    <property type="entry name" value="MetI-like_sf"/>
</dbReference>
<feature type="transmembrane region" description="Helical" evidence="7">
    <location>
        <begin position="137"/>
        <end position="158"/>
    </location>
</feature>
<evidence type="ECO:0000313" key="10">
    <source>
        <dbReference type="Proteomes" id="UP001221217"/>
    </source>
</evidence>
<feature type="transmembrane region" description="Helical" evidence="7">
    <location>
        <begin position="238"/>
        <end position="264"/>
    </location>
</feature>
<evidence type="ECO:0000256" key="4">
    <source>
        <dbReference type="ARBA" id="ARBA00022692"/>
    </source>
</evidence>
<dbReference type="Gene3D" id="1.10.3720.10">
    <property type="entry name" value="MetI-like"/>
    <property type="match status" value="1"/>
</dbReference>
<dbReference type="InterPro" id="IPR045621">
    <property type="entry name" value="BPD_transp_1_N"/>
</dbReference>